<dbReference type="CDD" id="cd17723">
    <property type="entry name" value="BRCT_Rad4_rpt4"/>
    <property type="match status" value="1"/>
</dbReference>
<accession>A0A9N8KK71</accession>
<feature type="domain" description="BRCT" evidence="3">
    <location>
        <begin position="316"/>
        <end position="414"/>
    </location>
</feature>
<keyword evidence="5" id="KW-1185">Reference proteome</keyword>
<dbReference type="GO" id="GO:0033314">
    <property type="term" value="P:mitotic DNA replication checkpoint signaling"/>
    <property type="evidence" value="ECO:0007669"/>
    <property type="project" value="TreeGrafter"/>
</dbReference>
<dbReference type="Pfam" id="PF12738">
    <property type="entry name" value="PTCB-BRCT"/>
    <property type="match status" value="2"/>
</dbReference>
<dbReference type="Proteomes" id="UP000745764">
    <property type="component" value="Unassembled WGS sequence"/>
</dbReference>
<evidence type="ECO:0000256" key="1">
    <source>
        <dbReference type="ARBA" id="ARBA00022737"/>
    </source>
</evidence>
<name>A0A9N8KK71_9PEZI</name>
<reference evidence="4" key="1">
    <citation type="submission" date="2020-06" db="EMBL/GenBank/DDBJ databases">
        <authorList>
            <person name="Onetto C."/>
        </authorList>
    </citation>
    <scope>NUCLEOTIDE SEQUENCE</scope>
</reference>
<dbReference type="InterPro" id="IPR036420">
    <property type="entry name" value="BRCT_dom_sf"/>
</dbReference>
<dbReference type="GO" id="GO:0007095">
    <property type="term" value="P:mitotic G2 DNA damage checkpoint signaling"/>
    <property type="evidence" value="ECO:0007669"/>
    <property type="project" value="TreeGrafter"/>
</dbReference>
<dbReference type="SUPFAM" id="SSF52113">
    <property type="entry name" value="BRCT domain"/>
    <property type="match status" value="4"/>
</dbReference>
<dbReference type="AlphaFoldDB" id="A0A9N8KK71"/>
<evidence type="ECO:0000313" key="5">
    <source>
        <dbReference type="Proteomes" id="UP000745764"/>
    </source>
</evidence>
<dbReference type="PROSITE" id="PS50172">
    <property type="entry name" value="BRCT"/>
    <property type="match status" value="4"/>
</dbReference>
<evidence type="ECO:0000313" key="4">
    <source>
        <dbReference type="EMBL" id="CAD0113478.1"/>
    </source>
</evidence>
<feature type="domain" description="BRCT" evidence="3">
    <location>
        <begin position="426"/>
        <end position="510"/>
    </location>
</feature>
<evidence type="ECO:0000259" key="3">
    <source>
        <dbReference type="PROSITE" id="PS50172"/>
    </source>
</evidence>
<gene>
    <name evidence="4" type="ORF">AWRI4620_LOCUS7733</name>
</gene>
<feature type="non-terminal residue" evidence="4">
    <location>
        <position position="1"/>
    </location>
</feature>
<comment type="caution">
    <text evidence="4">The sequence shown here is derived from an EMBL/GenBank/DDBJ whole genome shotgun (WGS) entry which is preliminary data.</text>
</comment>
<dbReference type="EMBL" id="CAINUL010000016">
    <property type="protein sequence ID" value="CAD0113478.1"/>
    <property type="molecule type" value="Genomic_DNA"/>
</dbReference>
<dbReference type="SMART" id="SM00292">
    <property type="entry name" value="BRCT"/>
    <property type="match status" value="4"/>
</dbReference>
<dbReference type="PANTHER" id="PTHR13561:SF20">
    <property type="entry name" value="DNA TOPOISOMERASE 2-BINDING PROTEIN 1"/>
    <property type="match status" value="1"/>
</dbReference>
<evidence type="ECO:0000256" key="2">
    <source>
        <dbReference type="SAM" id="MobiDB-lite"/>
    </source>
</evidence>
<dbReference type="GO" id="GO:0006270">
    <property type="term" value="P:DNA replication initiation"/>
    <property type="evidence" value="ECO:0007669"/>
    <property type="project" value="TreeGrafter"/>
</dbReference>
<sequence>NNALLQGVVLCSTSLSQDLRVSTHYTKPTPPLLTHSTRQDKLNDLARSMGAVHRLDLTADVTHLIVGNIDTPKCRHTAKERPDIHVLKPEWIHAIRKSYMEDQDIDVDALVQEHRLPVFYNLHISVTGFEDSIQHIIEKIRSNGAHYHGDLTREVTHLIVAKPKGAKYERAQSWTIKTTSLKWLEESLDRGMAVDESLYHPLMPLEDQGRGAFVRGYQRPPVLGKRQRGETAIIPKEENGKRKMRRTASAKLADHSQNMMTSFMSHGGEESSELANDQWTEAQHVATPSRSVTPPSRANDASRHTSREGGPAPPGEELGLFSGVLCLVHGHDEKKIKNIITSNGGQITHSADVLHAAQNGDLCQHKVLILPSEWTSTKKGSLPEVPPETWLVTEWWLERCIKQKMIVDPDHDILSQPHLSLPIDDFEGLTIATSGMGHDVLHISRVVRLAGASYDEMLVPRTSFLIVPGAATNSEKISYAAKHKIPVVSDTWLYSSLHHVRKMPLSDYLVAGQSKQILDRSSARDGSVAPPQDKR</sequence>
<feature type="region of interest" description="Disordered" evidence="2">
    <location>
        <begin position="283"/>
        <end position="315"/>
    </location>
</feature>
<dbReference type="Gene3D" id="3.40.50.10190">
    <property type="entry name" value="BRCT domain"/>
    <property type="match status" value="4"/>
</dbReference>
<feature type="domain" description="BRCT" evidence="3">
    <location>
        <begin position="1"/>
        <end position="92"/>
    </location>
</feature>
<dbReference type="CDD" id="cd17731">
    <property type="entry name" value="BRCT_TopBP1_rpt2_like"/>
    <property type="match status" value="1"/>
</dbReference>
<protein>
    <recommendedName>
        <fullName evidence="3">BRCT domain-containing protein</fullName>
    </recommendedName>
</protein>
<dbReference type="OrthoDB" id="251770at2759"/>
<dbReference type="InterPro" id="IPR001357">
    <property type="entry name" value="BRCT_dom"/>
</dbReference>
<feature type="compositionally biased region" description="Polar residues" evidence="2">
    <location>
        <begin position="283"/>
        <end position="296"/>
    </location>
</feature>
<feature type="region of interest" description="Disordered" evidence="2">
    <location>
        <begin position="225"/>
        <end position="257"/>
    </location>
</feature>
<organism evidence="4 5">
    <name type="scientific">Aureobasidium uvarum</name>
    <dbReference type="NCBI Taxonomy" id="2773716"/>
    <lineage>
        <taxon>Eukaryota</taxon>
        <taxon>Fungi</taxon>
        <taxon>Dikarya</taxon>
        <taxon>Ascomycota</taxon>
        <taxon>Pezizomycotina</taxon>
        <taxon>Dothideomycetes</taxon>
        <taxon>Dothideomycetidae</taxon>
        <taxon>Dothideales</taxon>
        <taxon>Saccotheciaceae</taxon>
        <taxon>Aureobasidium</taxon>
    </lineage>
</organism>
<feature type="domain" description="BRCT" evidence="3">
    <location>
        <begin position="114"/>
        <end position="201"/>
    </location>
</feature>
<feature type="non-terminal residue" evidence="4">
    <location>
        <position position="535"/>
    </location>
</feature>
<keyword evidence="1" id="KW-0677">Repeat</keyword>
<dbReference type="PANTHER" id="PTHR13561">
    <property type="entry name" value="DNA REPLICATION REGULATOR DPB11-RELATED"/>
    <property type="match status" value="1"/>
</dbReference>
<dbReference type="InterPro" id="IPR059215">
    <property type="entry name" value="BRCT2_TopBP1-like"/>
</dbReference>
<proteinExistence type="predicted"/>